<accession>A0A2K2DSH3</accession>
<dbReference type="EMBL" id="CM000880">
    <property type="protein sequence ID" value="PNT77223.1"/>
    <property type="molecule type" value="Genomic_DNA"/>
</dbReference>
<dbReference type="PANTHER" id="PTHR12311">
    <property type="entry name" value="ACTIVATOR OF BASAL TRANSCRIPTION 1"/>
    <property type="match status" value="1"/>
</dbReference>
<dbReference type="STRING" id="15368.A0A2K2DSH3"/>
<proteinExistence type="predicted"/>
<dbReference type="Gramene" id="PNT77223">
    <property type="protein sequence ID" value="PNT77223"/>
    <property type="gene ID" value="BRADI_1g59467v3"/>
</dbReference>
<reference evidence="1" key="2">
    <citation type="submission" date="2017-06" db="EMBL/GenBank/DDBJ databases">
        <title>WGS assembly of Brachypodium distachyon.</title>
        <authorList>
            <consortium name="The International Brachypodium Initiative"/>
            <person name="Lucas S."/>
            <person name="Harmon-Smith M."/>
            <person name="Lail K."/>
            <person name="Tice H."/>
            <person name="Grimwood J."/>
            <person name="Bruce D."/>
            <person name="Barry K."/>
            <person name="Shu S."/>
            <person name="Lindquist E."/>
            <person name="Wang M."/>
            <person name="Pitluck S."/>
            <person name="Vogel J.P."/>
            <person name="Garvin D.F."/>
            <person name="Mockler T.C."/>
            <person name="Schmutz J."/>
            <person name="Rokhsar D."/>
            <person name="Bevan M.W."/>
        </authorList>
    </citation>
    <scope>NUCLEOTIDE SEQUENCE</scope>
    <source>
        <strain evidence="1">Bd21</strain>
    </source>
</reference>
<reference evidence="2" key="3">
    <citation type="submission" date="2018-08" db="UniProtKB">
        <authorList>
            <consortium name="EnsemblPlants"/>
        </authorList>
    </citation>
    <scope>IDENTIFICATION</scope>
    <source>
        <strain evidence="2">cv. Bd21</strain>
    </source>
</reference>
<dbReference type="ExpressionAtlas" id="A0A2K2DSH3">
    <property type="expression patterns" value="baseline"/>
</dbReference>
<reference evidence="1 2" key="1">
    <citation type="journal article" date="2010" name="Nature">
        <title>Genome sequencing and analysis of the model grass Brachypodium distachyon.</title>
        <authorList>
            <consortium name="International Brachypodium Initiative"/>
        </authorList>
    </citation>
    <scope>NUCLEOTIDE SEQUENCE [LARGE SCALE GENOMIC DNA]</scope>
    <source>
        <strain evidence="1">Bd21</strain>
        <strain evidence="2">cv. Bd21</strain>
    </source>
</reference>
<evidence type="ECO:0000313" key="1">
    <source>
        <dbReference type="EMBL" id="PNT77223.1"/>
    </source>
</evidence>
<sequence length="165" mass="18577">MLLSRPSSPRRPLHLLLQRPRAALFGLPATQKVLAEAAALEGGSPAAVFNWENTVDAEMVYMDVADEPALRRQPNGVPKGIGLGARNLFDDLQKQTVKVIASIVMFERRLTLKGGKKRSSIYYDIWNIKYLRKFKWNDLVGEIADKIHIRQQKVHLAITAAKETM</sequence>
<dbReference type="InterPro" id="IPR039119">
    <property type="entry name" value="ABT1/Esf2"/>
</dbReference>
<dbReference type="PANTHER" id="PTHR12311:SF7">
    <property type="entry name" value="ACTIVATOR OF BASAL TRANSCRIPTION 1"/>
    <property type="match status" value="1"/>
</dbReference>
<organism evidence="1">
    <name type="scientific">Brachypodium distachyon</name>
    <name type="common">Purple false brome</name>
    <name type="synonym">Trachynia distachya</name>
    <dbReference type="NCBI Taxonomy" id="15368"/>
    <lineage>
        <taxon>Eukaryota</taxon>
        <taxon>Viridiplantae</taxon>
        <taxon>Streptophyta</taxon>
        <taxon>Embryophyta</taxon>
        <taxon>Tracheophyta</taxon>
        <taxon>Spermatophyta</taxon>
        <taxon>Magnoliopsida</taxon>
        <taxon>Liliopsida</taxon>
        <taxon>Poales</taxon>
        <taxon>Poaceae</taxon>
        <taxon>BOP clade</taxon>
        <taxon>Pooideae</taxon>
        <taxon>Stipodae</taxon>
        <taxon>Brachypodieae</taxon>
        <taxon>Brachypodium</taxon>
    </lineage>
</organism>
<dbReference type="Proteomes" id="UP000008810">
    <property type="component" value="Chromosome 1"/>
</dbReference>
<gene>
    <name evidence="2" type="primary">LOC104581755</name>
    <name evidence="1" type="ORF">BRADI_1g59467v3</name>
</gene>
<protein>
    <submittedName>
        <fullName evidence="1 2">Uncharacterized protein</fullName>
    </submittedName>
</protein>
<dbReference type="EnsemblPlants" id="PNT77223">
    <property type="protein sequence ID" value="PNT77223"/>
    <property type="gene ID" value="BRADI_1g59467v3"/>
</dbReference>
<dbReference type="OrthoDB" id="287393at2759"/>
<evidence type="ECO:0000313" key="3">
    <source>
        <dbReference type="Proteomes" id="UP000008810"/>
    </source>
</evidence>
<name>A0A2K2DSH3_BRADI</name>
<keyword evidence="3" id="KW-1185">Reference proteome</keyword>
<dbReference type="AlphaFoldDB" id="A0A2K2DSH3"/>
<evidence type="ECO:0000313" key="2">
    <source>
        <dbReference type="EnsemblPlants" id="PNT77223"/>
    </source>
</evidence>